<dbReference type="InterPro" id="IPR034593">
    <property type="entry name" value="DgoD-like"/>
</dbReference>
<dbReference type="InterPro" id="IPR013342">
    <property type="entry name" value="Mandelate_racemase_C"/>
</dbReference>
<feature type="domain" description="Mandelate racemase/muconate lactonizing enzyme C-terminal" evidence="2">
    <location>
        <begin position="177"/>
        <end position="282"/>
    </location>
</feature>
<dbReference type="Pfam" id="PF02746">
    <property type="entry name" value="MR_MLE_N"/>
    <property type="match status" value="1"/>
</dbReference>
<name>F0SIY3_RUBBR</name>
<dbReference type="EC" id="4.2.1.6" evidence="3"/>
<dbReference type="SFLD" id="SFLDS00001">
    <property type="entry name" value="Enolase"/>
    <property type="match status" value="1"/>
</dbReference>
<dbReference type="Pfam" id="PF13378">
    <property type="entry name" value="MR_MLE_C"/>
    <property type="match status" value="1"/>
</dbReference>
<gene>
    <name evidence="3" type="ordered locus">Plabr_4259</name>
</gene>
<dbReference type="STRING" id="756272.Plabr_4259"/>
<protein>
    <submittedName>
        <fullName evidence="3">Galactonate dehydratase</fullName>
        <ecNumber evidence="3">4.2.1.6</ecNumber>
    </submittedName>
</protein>
<dbReference type="InterPro" id="IPR013341">
    <property type="entry name" value="Mandelate_racemase_N_dom"/>
</dbReference>
<dbReference type="KEGG" id="pbs:Plabr_4259"/>
<dbReference type="InterPro" id="IPR036849">
    <property type="entry name" value="Enolase-like_C_sf"/>
</dbReference>
<keyword evidence="4" id="KW-1185">Reference proteome</keyword>
<keyword evidence="1 3" id="KW-0456">Lyase</keyword>
<dbReference type="Gene3D" id="3.30.390.10">
    <property type="entry name" value="Enolase-like, N-terminal domain"/>
    <property type="match status" value="1"/>
</dbReference>
<accession>F0SIY3</accession>
<dbReference type="EMBL" id="CP002546">
    <property type="protein sequence ID" value="ADY61832.1"/>
    <property type="molecule type" value="Genomic_DNA"/>
</dbReference>
<organism evidence="3 4">
    <name type="scientific">Rubinisphaera brasiliensis (strain ATCC 49424 / DSM 5305 / JCM 21570 / IAM 15109 / NBRC 103401 / IFAM 1448)</name>
    <name type="common">Planctomyces brasiliensis</name>
    <dbReference type="NCBI Taxonomy" id="756272"/>
    <lineage>
        <taxon>Bacteria</taxon>
        <taxon>Pseudomonadati</taxon>
        <taxon>Planctomycetota</taxon>
        <taxon>Planctomycetia</taxon>
        <taxon>Planctomycetales</taxon>
        <taxon>Planctomycetaceae</taxon>
        <taxon>Rubinisphaera</taxon>
    </lineage>
</organism>
<proteinExistence type="predicted"/>
<dbReference type="Gene3D" id="3.20.20.120">
    <property type="entry name" value="Enolase-like C-terminal domain"/>
    <property type="match status" value="1"/>
</dbReference>
<reference evidence="4" key="1">
    <citation type="submission" date="2011-02" db="EMBL/GenBank/DDBJ databases">
        <title>The complete genome of Planctomyces brasiliensis DSM 5305.</title>
        <authorList>
            <person name="Lucas S."/>
            <person name="Copeland A."/>
            <person name="Lapidus A."/>
            <person name="Bruce D."/>
            <person name="Goodwin L."/>
            <person name="Pitluck S."/>
            <person name="Kyrpides N."/>
            <person name="Mavromatis K."/>
            <person name="Pagani I."/>
            <person name="Ivanova N."/>
            <person name="Ovchinnikova G."/>
            <person name="Lu M."/>
            <person name="Detter J.C."/>
            <person name="Han C."/>
            <person name="Land M."/>
            <person name="Hauser L."/>
            <person name="Markowitz V."/>
            <person name="Cheng J.-F."/>
            <person name="Hugenholtz P."/>
            <person name="Woyke T."/>
            <person name="Wu D."/>
            <person name="Tindall B."/>
            <person name="Pomrenke H.G."/>
            <person name="Brambilla E."/>
            <person name="Klenk H.-P."/>
            <person name="Eisen J.A."/>
        </authorList>
    </citation>
    <scope>NUCLEOTIDE SEQUENCE [LARGE SCALE GENOMIC DNA]</scope>
    <source>
        <strain evidence="4">ATCC 49424 / DSM 5305 / JCM 21570 / NBRC 103401 / IFAM 1448</strain>
    </source>
</reference>
<evidence type="ECO:0000256" key="1">
    <source>
        <dbReference type="ARBA" id="ARBA00023239"/>
    </source>
</evidence>
<dbReference type="SUPFAM" id="SSF54826">
    <property type="entry name" value="Enolase N-terminal domain-like"/>
    <property type="match status" value="1"/>
</dbReference>
<dbReference type="eggNOG" id="COG4948">
    <property type="taxonomic scope" value="Bacteria"/>
</dbReference>
<dbReference type="AlphaFoldDB" id="F0SIY3"/>
<dbReference type="InterPro" id="IPR029017">
    <property type="entry name" value="Enolase-like_N"/>
</dbReference>
<dbReference type="SMART" id="SM00922">
    <property type="entry name" value="MR_MLE"/>
    <property type="match status" value="1"/>
</dbReference>
<dbReference type="SUPFAM" id="SSF51604">
    <property type="entry name" value="Enolase C-terminal domain-like"/>
    <property type="match status" value="1"/>
</dbReference>
<evidence type="ECO:0000259" key="2">
    <source>
        <dbReference type="SMART" id="SM00922"/>
    </source>
</evidence>
<evidence type="ECO:0000313" key="3">
    <source>
        <dbReference type="EMBL" id="ADY61832.1"/>
    </source>
</evidence>
<dbReference type="PANTHER" id="PTHR48080">
    <property type="entry name" value="D-GALACTONATE DEHYDRATASE-RELATED"/>
    <property type="match status" value="1"/>
</dbReference>
<dbReference type="PANTHER" id="PTHR48080:SF2">
    <property type="entry name" value="D-GALACTONATE DEHYDRATASE"/>
    <property type="match status" value="1"/>
</dbReference>
<dbReference type="InterPro" id="IPR029065">
    <property type="entry name" value="Enolase_C-like"/>
</dbReference>
<dbReference type="SFLD" id="SFLDG00179">
    <property type="entry name" value="mandelate_racemase"/>
    <property type="match status" value="1"/>
</dbReference>
<sequence>MAKIKFFDEFLFLRAHLFFPGCKGNHLVILQNPGHRIRITAIETLVCHARMRNWIFVKVVTNQPGLVGWGEATLEWHTRGVVGAIEDLTELLIGEDPTAIEYLWQMMWRQHFWHGSGVVRSTAISGIDLALWDILGKVHNVPCHRLWGGPVRDSIRMYCHLGGGNLEHFYETPVDNALKFAELAQQAVDDGFTAFKSMAVPPTMPIEGLKAIKMSDACVSAMREAVGDDVDIMVDCHARPSPSMGMQFAKALDQYGLYFFEEPCWPESIESLAAINAAVTTPIATGERMTHLAAFRDLFAARGCEICQLDLTHCGGFTEARRIAALADAYRIALAPHNPQGPVSTAASLEFGFAQPSYIICEAVHQDVPWRHDVVQESYTIDETTRTVTASHKPGLGVIINEDEVRRHPFQQELPQRVFYADGAVGDW</sequence>
<dbReference type="GO" id="GO:0008869">
    <property type="term" value="F:galactonate dehydratase activity"/>
    <property type="evidence" value="ECO:0007669"/>
    <property type="project" value="UniProtKB-EC"/>
</dbReference>
<evidence type="ECO:0000313" key="4">
    <source>
        <dbReference type="Proteomes" id="UP000006860"/>
    </source>
</evidence>
<dbReference type="HOGENOM" id="CLU_030273_3_2_0"/>
<dbReference type="Proteomes" id="UP000006860">
    <property type="component" value="Chromosome"/>
</dbReference>